<accession>A0ABU2CC51</accession>
<dbReference type="RefSeq" id="WP_310375167.1">
    <property type="nucleotide sequence ID" value="NZ_JAVDXT010000003.1"/>
</dbReference>
<dbReference type="Pfam" id="PF06719">
    <property type="entry name" value="AraC_N"/>
    <property type="match status" value="1"/>
</dbReference>
<dbReference type="SMART" id="SM00342">
    <property type="entry name" value="HTH_ARAC"/>
    <property type="match status" value="1"/>
</dbReference>
<evidence type="ECO:0000259" key="3">
    <source>
        <dbReference type="PROSITE" id="PS01124"/>
    </source>
</evidence>
<dbReference type="PANTHER" id="PTHR43436:SF1">
    <property type="entry name" value="TRANSCRIPTIONAL REGULATORY PROTEIN"/>
    <property type="match status" value="1"/>
</dbReference>
<dbReference type="EMBL" id="JAVDXT010000003">
    <property type="protein sequence ID" value="MDR7378881.1"/>
    <property type="molecule type" value="Genomic_DNA"/>
</dbReference>
<name>A0ABU2CC51_9BURK</name>
<keyword evidence="2" id="KW-0804">Transcription</keyword>
<evidence type="ECO:0000313" key="4">
    <source>
        <dbReference type="EMBL" id="MDR7378881.1"/>
    </source>
</evidence>
<evidence type="ECO:0000256" key="2">
    <source>
        <dbReference type="ARBA" id="ARBA00023163"/>
    </source>
</evidence>
<dbReference type="PANTHER" id="PTHR43436">
    <property type="entry name" value="ARAC-FAMILY TRANSCRIPTIONAL REGULATOR"/>
    <property type="match status" value="1"/>
</dbReference>
<dbReference type="InterPro" id="IPR009594">
    <property type="entry name" value="Tscrpt_reg_HTH_AraC_N"/>
</dbReference>
<dbReference type="PROSITE" id="PS01124">
    <property type="entry name" value="HTH_ARAC_FAMILY_2"/>
    <property type="match status" value="1"/>
</dbReference>
<dbReference type="Proteomes" id="UP001180487">
    <property type="component" value="Unassembled WGS sequence"/>
</dbReference>
<dbReference type="InterPro" id="IPR018060">
    <property type="entry name" value="HTH_AraC"/>
</dbReference>
<gene>
    <name evidence="4" type="ORF">J2X19_003575</name>
</gene>
<evidence type="ECO:0000313" key="5">
    <source>
        <dbReference type="Proteomes" id="UP001180487"/>
    </source>
</evidence>
<dbReference type="SUPFAM" id="SSF46689">
    <property type="entry name" value="Homeodomain-like"/>
    <property type="match status" value="2"/>
</dbReference>
<proteinExistence type="predicted"/>
<organism evidence="4 5">
    <name type="scientific">Rhodoferax ferrireducens</name>
    <dbReference type="NCBI Taxonomy" id="192843"/>
    <lineage>
        <taxon>Bacteria</taxon>
        <taxon>Pseudomonadati</taxon>
        <taxon>Pseudomonadota</taxon>
        <taxon>Betaproteobacteria</taxon>
        <taxon>Burkholderiales</taxon>
        <taxon>Comamonadaceae</taxon>
        <taxon>Rhodoferax</taxon>
    </lineage>
</organism>
<dbReference type="InterPro" id="IPR009057">
    <property type="entry name" value="Homeodomain-like_sf"/>
</dbReference>
<keyword evidence="5" id="KW-1185">Reference proteome</keyword>
<protein>
    <submittedName>
        <fullName evidence="4">AraC-like DNA-binding protein</fullName>
    </submittedName>
</protein>
<sequence>MLPLPTPDSLKELCALIAQHCHERRTSTAIPRVGLVRSDTPTLPMGVVYQPMLYIVAQGAKQALLGDNIVEYAAGQYLVVSVDLPITGSVIQACPEAPYLALSLELDPAVLSDMLLSLPGTAQDAPLPGLAVSPVTPDLLDAAVRLLRLLGRPADIPMLAPLAEREILYRLLTGAQAPMLRQIALAHSRMAQVGQAIGWIRSHFAEPLRIDDVAQRANMSASTFHRHFKAVTAMSPLQYQKQIRLQEARRLLLAGQADAASIGFTVGYESPSQFSREYARMYGQPPLRDAVRLRGLGPLVAV</sequence>
<reference evidence="4 5" key="1">
    <citation type="submission" date="2023-07" db="EMBL/GenBank/DDBJ databases">
        <title>Sorghum-associated microbial communities from plants grown in Nebraska, USA.</title>
        <authorList>
            <person name="Schachtman D."/>
        </authorList>
    </citation>
    <scope>NUCLEOTIDE SEQUENCE [LARGE SCALE GENOMIC DNA]</scope>
    <source>
        <strain evidence="4 5">BE313</strain>
    </source>
</reference>
<comment type="caution">
    <text evidence="4">The sequence shown here is derived from an EMBL/GenBank/DDBJ whole genome shotgun (WGS) entry which is preliminary data.</text>
</comment>
<dbReference type="Pfam" id="PF12833">
    <property type="entry name" value="HTH_18"/>
    <property type="match status" value="1"/>
</dbReference>
<dbReference type="Gene3D" id="1.10.10.60">
    <property type="entry name" value="Homeodomain-like"/>
    <property type="match status" value="2"/>
</dbReference>
<feature type="domain" description="HTH araC/xylS-type" evidence="3">
    <location>
        <begin position="194"/>
        <end position="292"/>
    </location>
</feature>
<keyword evidence="1" id="KW-0805">Transcription regulation</keyword>
<evidence type="ECO:0000256" key="1">
    <source>
        <dbReference type="ARBA" id="ARBA00023015"/>
    </source>
</evidence>